<dbReference type="AlphaFoldDB" id="A0A6N9H7Z0"/>
<dbReference type="InterPro" id="IPR002372">
    <property type="entry name" value="PQQ_rpt_dom"/>
</dbReference>
<evidence type="ECO:0000256" key="1">
    <source>
        <dbReference type="SAM" id="MobiDB-lite"/>
    </source>
</evidence>
<dbReference type="EMBL" id="WWEQ01000035">
    <property type="protein sequence ID" value="MYM20083.1"/>
    <property type="molecule type" value="Genomic_DNA"/>
</dbReference>
<dbReference type="RefSeq" id="WP_160953507.1">
    <property type="nucleotide sequence ID" value="NZ_WWEQ01000035.1"/>
</dbReference>
<keyword evidence="4" id="KW-1185">Reference proteome</keyword>
<dbReference type="InterPro" id="IPR011047">
    <property type="entry name" value="Quinoprotein_ADH-like_sf"/>
</dbReference>
<protein>
    <submittedName>
        <fullName evidence="3">PQQ-binding-like beta-propeller repeat protein</fullName>
    </submittedName>
</protein>
<dbReference type="SUPFAM" id="SSF50998">
    <property type="entry name" value="Quinoprotein alcohol dehydrogenase-like"/>
    <property type="match status" value="2"/>
</dbReference>
<gene>
    <name evidence="3" type="ORF">GSY69_08925</name>
</gene>
<feature type="domain" description="Pyrrolo-quinoline quinone repeat" evidence="2">
    <location>
        <begin position="427"/>
        <end position="511"/>
    </location>
</feature>
<dbReference type="Proteomes" id="UP000469215">
    <property type="component" value="Unassembled WGS sequence"/>
</dbReference>
<accession>A0A6N9H7Z0</accession>
<feature type="region of interest" description="Disordered" evidence="1">
    <location>
        <begin position="207"/>
        <end position="226"/>
    </location>
</feature>
<reference evidence="3 4" key="1">
    <citation type="submission" date="2020-01" db="EMBL/GenBank/DDBJ databases">
        <authorList>
            <person name="Deng T."/>
        </authorList>
    </citation>
    <scope>NUCLEOTIDE SEQUENCE [LARGE SCALE GENOMIC DNA]</scope>
    <source>
        <strain evidence="3 4">5221</strain>
    </source>
</reference>
<feature type="region of interest" description="Disordered" evidence="1">
    <location>
        <begin position="150"/>
        <end position="179"/>
    </location>
</feature>
<sequence length="548" mass="55650">MAIATASALALSACSMIPIPGGNPGAGATQSAAAQWGEWFDLPGITTVVVAKPGLAVIANAEKKTAAVYNARGEKQWDLPAPRFVHDSAPLVQADADTVYVQRADSSIAALGWADGKEKWVFRTRDADRCVPADHLSLVGAARRSPMLEGSEPLVLSREPQLRPGYDETTGRASDGGSVDLPAGCEGESAASSPDLATVFGIDRGTGKETWRSKESAGTDLGEAVPVPGGTSLARVVYHHGYPALQRTALDSGKTETAELTGLNGYGFEPGGHVQVIPEGGSRFYAQDASADSDPVGGGLETTEVTVKTWAAQGSSSAGSVTIDPIPESPGCEYSVHTSEQGYVYCLLGPDLPGSGTTAVWGRLLAAPDQQVGEQQGEPWKHELGSTAGGEGDSAEDSGGGDDGGGDDGGPSSFGSPVIPRDGAAALVAVPAGNGLQALDLTTGKSVWSADRSALATAAPSSDAESIAESSTEAALTPRYVPGVDEVQIALGSSVIGLDAKTGRVKWSEAMKGGAIGMVTGYGGFIDVKVDDAGTGASSSRVRAVVAQ</sequence>
<dbReference type="Pfam" id="PF13360">
    <property type="entry name" value="PQQ_2"/>
    <property type="match status" value="1"/>
</dbReference>
<dbReference type="PANTHER" id="PTHR34512:SF30">
    <property type="entry name" value="OUTER MEMBRANE PROTEIN ASSEMBLY FACTOR BAMB"/>
    <property type="match status" value="1"/>
</dbReference>
<evidence type="ECO:0000259" key="2">
    <source>
        <dbReference type="Pfam" id="PF13360"/>
    </source>
</evidence>
<comment type="caution">
    <text evidence="3">The sequence shown here is derived from an EMBL/GenBank/DDBJ whole genome shotgun (WGS) entry which is preliminary data.</text>
</comment>
<dbReference type="InterPro" id="IPR015943">
    <property type="entry name" value="WD40/YVTN_repeat-like_dom_sf"/>
</dbReference>
<dbReference type="Gene3D" id="2.130.10.10">
    <property type="entry name" value="YVTN repeat-like/Quinoprotein amine dehydrogenase"/>
    <property type="match status" value="1"/>
</dbReference>
<name>A0A6N9H7Z0_9MICO</name>
<feature type="region of interest" description="Disordered" evidence="1">
    <location>
        <begin position="370"/>
        <end position="420"/>
    </location>
</feature>
<dbReference type="PANTHER" id="PTHR34512">
    <property type="entry name" value="CELL SURFACE PROTEIN"/>
    <property type="match status" value="1"/>
</dbReference>
<feature type="compositionally biased region" description="Basic and acidic residues" evidence="1">
    <location>
        <begin position="207"/>
        <end position="217"/>
    </location>
</feature>
<evidence type="ECO:0000313" key="3">
    <source>
        <dbReference type="EMBL" id="MYM20083.1"/>
    </source>
</evidence>
<evidence type="ECO:0000313" key="4">
    <source>
        <dbReference type="Proteomes" id="UP000469215"/>
    </source>
</evidence>
<organism evidence="3 4">
    <name type="scientific">Brevibacterium rongguiense</name>
    <dbReference type="NCBI Taxonomy" id="2695267"/>
    <lineage>
        <taxon>Bacteria</taxon>
        <taxon>Bacillati</taxon>
        <taxon>Actinomycetota</taxon>
        <taxon>Actinomycetes</taxon>
        <taxon>Micrococcales</taxon>
        <taxon>Brevibacteriaceae</taxon>
        <taxon>Brevibacterium</taxon>
    </lineage>
</organism>
<proteinExistence type="predicted"/>
<feature type="compositionally biased region" description="Acidic residues" evidence="1">
    <location>
        <begin position="393"/>
        <end position="406"/>
    </location>
</feature>